<keyword evidence="4" id="KW-0963">Cytoplasm</keyword>
<evidence type="ECO:0000256" key="2">
    <source>
        <dbReference type="ARBA" id="ARBA00007599"/>
    </source>
</evidence>
<keyword evidence="9" id="KW-0460">Magnesium</keyword>
<keyword evidence="7" id="KW-0547">Nucleotide-binding</keyword>
<dbReference type="GO" id="GO:0002949">
    <property type="term" value="P:tRNA threonylcarbamoyladenosine modification"/>
    <property type="evidence" value="ECO:0007669"/>
    <property type="project" value="InterPro"/>
</dbReference>
<comment type="caution">
    <text evidence="12">The sequence shown here is derived from an EMBL/GenBank/DDBJ whole genome shotgun (WGS) entry which is preliminary data.</text>
</comment>
<evidence type="ECO:0000256" key="11">
    <source>
        <dbReference type="ARBA" id="ARBA00032441"/>
    </source>
</evidence>
<gene>
    <name evidence="12" type="primary">tsaE</name>
    <name evidence="12" type="ORF">FYJ63_04885</name>
</gene>
<name>A0A7K0K3E4_9ACTO</name>
<keyword evidence="5" id="KW-0819">tRNA processing</keyword>
<evidence type="ECO:0000313" key="12">
    <source>
        <dbReference type="EMBL" id="MST49570.1"/>
    </source>
</evidence>
<dbReference type="GO" id="GO:0016740">
    <property type="term" value="F:transferase activity"/>
    <property type="evidence" value="ECO:0007669"/>
    <property type="project" value="UniProtKB-KW"/>
</dbReference>
<comment type="function">
    <text evidence="10">Required for the formation of a threonylcarbamoyl group on adenosine at position 37 (t(6)A37) in tRNAs that read codons beginning with adenine. Is involved in the transfer of the threonylcarbamoyl moiety of threonylcarbamoyl-AMP (TC-AMP) to the N6 group of A37, together with TsaD and TsaB. TsaE seems to play an indirect role in the t(6)A biosynthesis pathway, possibly in regulating the core enzymatic function of TsaD.</text>
</comment>
<dbReference type="Pfam" id="PF02367">
    <property type="entry name" value="TsaE"/>
    <property type="match status" value="1"/>
</dbReference>
<evidence type="ECO:0000256" key="3">
    <source>
        <dbReference type="ARBA" id="ARBA00019010"/>
    </source>
</evidence>
<proteinExistence type="inferred from homology"/>
<evidence type="ECO:0000256" key="6">
    <source>
        <dbReference type="ARBA" id="ARBA00022723"/>
    </source>
</evidence>
<dbReference type="NCBIfam" id="TIGR00150">
    <property type="entry name" value="T6A_YjeE"/>
    <property type="match status" value="1"/>
</dbReference>
<evidence type="ECO:0000256" key="9">
    <source>
        <dbReference type="ARBA" id="ARBA00022842"/>
    </source>
</evidence>
<dbReference type="PANTHER" id="PTHR33540">
    <property type="entry name" value="TRNA THREONYLCARBAMOYLADENOSINE BIOSYNTHESIS PROTEIN TSAE"/>
    <property type="match status" value="1"/>
</dbReference>
<evidence type="ECO:0000256" key="7">
    <source>
        <dbReference type="ARBA" id="ARBA00022741"/>
    </source>
</evidence>
<dbReference type="GO" id="GO:0046872">
    <property type="term" value="F:metal ion binding"/>
    <property type="evidence" value="ECO:0007669"/>
    <property type="project" value="UniProtKB-KW"/>
</dbReference>
<evidence type="ECO:0000313" key="13">
    <source>
        <dbReference type="Proteomes" id="UP000442535"/>
    </source>
</evidence>
<keyword evidence="8" id="KW-0067">ATP-binding</keyword>
<sequence>MTGDTGKPQASALENIETKSAEETRLLGQALAEFLDAGDLVILEGELGAGKTTFTQGLGAGLGVKQRVTSPTFIIARTHRAESGSGKPQLVHVDAYRLEGGDDVDALDLESALENSIVVVEWGRGKVEDLSAHTLLIELKRPQTEEIPVTGTIADIPGDTNCMATFRSVSGNWNLSGVKEAWQSLVAAANAAVETDDTEE</sequence>
<dbReference type="GO" id="GO:0005524">
    <property type="term" value="F:ATP binding"/>
    <property type="evidence" value="ECO:0007669"/>
    <property type="project" value="UniProtKB-KW"/>
</dbReference>
<dbReference type="AlphaFoldDB" id="A0A7K0K3E4"/>
<evidence type="ECO:0000256" key="1">
    <source>
        <dbReference type="ARBA" id="ARBA00004496"/>
    </source>
</evidence>
<organism evidence="12 13">
    <name type="scientific">Mobiluncus porci</name>
    <dbReference type="NCBI Taxonomy" id="2652278"/>
    <lineage>
        <taxon>Bacteria</taxon>
        <taxon>Bacillati</taxon>
        <taxon>Actinomycetota</taxon>
        <taxon>Actinomycetes</taxon>
        <taxon>Actinomycetales</taxon>
        <taxon>Actinomycetaceae</taxon>
        <taxon>Mobiluncus</taxon>
    </lineage>
</organism>
<dbReference type="SUPFAM" id="SSF52540">
    <property type="entry name" value="P-loop containing nucleoside triphosphate hydrolases"/>
    <property type="match status" value="1"/>
</dbReference>
<reference evidence="12 13" key="1">
    <citation type="submission" date="2019-08" db="EMBL/GenBank/DDBJ databases">
        <title>In-depth cultivation of the pig gut microbiome towards novel bacterial diversity and tailored functional studies.</title>
        <authorList>
            <person name="Wylensek D."/>
            <person name="Hitch T.C.A."/>
            <person name="Clavel T."/>
        </authorList>
    </citation>
    <scope>NUCLEOTIDE SEQUENCE [LARGE SCALE GENOMIC DNA]</scope>
    <source>
        <strain evidence="12 13">RF-GAM-744-WT-7</strain>
    </source>
</reference>
<evidence type="ECO:0000256" key="10">
    <source>
        <dbReference type="ARBA" id="ARBA00024908"/>
    </source>
</evidence>
<keyword evidence="13" id="KW-1185">Reference proteome</keyword>
<comment type="similarity">
    <text evidence="2">Belongs to the TsaE family.</text>
</comment>
<keyword evidence="6" id="KW-0479">Metal-binding</keyword>
<evidence type="ECO:0000256" key="5">
    <source>
        <dbReference type="ARBA" id="ARBA00022694"/>
    </source>
</evidence>
<evidence type="ECO:0000256" key="8">
    <source>
        <dbReference type="ARBA" id="ARBA00022840"/>
    </source>
</evidence>
<accession>A0A7K0K3E4</accession>
<dbReference type="Gene3D" id="3.40.50.300">
    <property type="entry name" value="P-loop containing nucleotide triphosphate hydrolases"/>
    <property type="match status" value="1"/>
</dbReference>
<dbReference type="InterPro" id="IPR027417">
    <property type="entry name" value="P-loop_NTPase"/>
</dbReference>
<dbReference type="Proteomes" id="UP000442535">
    <property type="component" value="Unassembled WGS sequence"/>
</dbReference>
<comment type="subcellular location">
    <subcellularLocation>
        <location evidence="1">Cytoplasm</location>
    </subcellularLocation>
</comment>
<dbReference type="EMBL" id="VUMY01000007">
    <property type="protein sequence ID" value="MST49570.1"/>
    <property type="molecule type" value="Genomic_DNA"/>
</dbReference>
<protein>
    <recommendedName>
        <fullName evidence="3">tRNA threonylcarbamoyladenosine biosynthesis protein TsaE</fullName>
    </recommendedName>
    <alternativeName>
        <fullName evidence="11">t(6)A37 threonylcarbamoyladenosine biosynthesis protein TsaE</fullName>
    </alternativeName>
</protein>
<dbReference type="RefSeq" id="WP_154544404.1">
    <property type="nucleotide sequence ID" value="NZ_VUMY01000007.1"/>
</dbReference>
<dbReference type="GO" id="GO:0005737">
    <property type="term" value="C:cytoplasm"/>
    <property type="evidence" value="ECO:0007669"/>
    <property type="project" value="UniProtKB-SubCell"/>
</dbReference>
<dbReference type="InterPro" id="IPR003442">
    <property type="entry name" value="T6A_TsaE"/>
</dbReference>
<dbReference type="PANTHER" id="PTHR33540:SF2">
    <property type="entry name" value="TRNA THREONYLCARBAMOYLADENOSINE BIOSYNTHESIS PROTEIN TSAE"/>
    <property type="match status" value="1"/>
</dbReference>
<keyword evidence="12" id="KW-0808">Transferase</keyword>
<evidence type="ECO:0000256" key="4">
    <source>
        <dbReference type="ARBA" id="ARBA00022490"/>
    </source>
</evidence>